<feature type="region of interest" description="Disordered" evidence="3">
    <location>
        <begin position="969"/>
        <end position="1007"/>
    </location>
</feature>
<feature type="domain" description="HTH luxR-type" evidence="4">
    <location>
        <begin position="897"/>
        <end position="962"/>
    </location>
</feature>
<dbReference type="PANTHER" id="PTHR16305">
    <property type="entry name" value="TESTICULAR SOLUBLE ADENYLYL CYCLASE"/>
    <property type="match status" value="1"/>
</dbReference>
<evidence type="ECO:0000313" key="5">
    <source>
        <dbReference type="EMBL" id="UQA91585.1"/>
    </source>
</evidence>
<evidence type="ECO:0000259" key="4">
    <source>
        <dbReference type="PROSITE" id="PS50043"/>
    </source>
</evidence>
<dbReference type="Gene3D" id="1.10.10.10">
    <property type="entry name" value="Winged helix-like DNA-binding domain superfamily/Winged helix DNA-binding domain"/>
    <property type="match status" value="1"/>
</dbReference>
<evidence type="ECO:0000256" key="3">
    <source>
        <dbReference type="SAM" id="MobiDB-lite"/>
    </source>
</evidence>
<protein>
    <submittedName>
        <fullName evidence="5">AAA family ATPase</fullName>
    </submittedName>
</protein>
<dbReference type="SUPFAM" id="SSF48452">
    <property type="entry name" value="TPR-like"/>
    <property type="match status" value="1"/>
</dbReference>
<sequence>MTVSLLHTLESPVLVGRTGELHSLAEAVTHPPSVALVEGEAGIGKTRLIREALRHPSVRSRRILVGSCRPLREPFPYGPVFDLLRHLAGGLPAALSPVCGALRPYLPELADQLPPAPEPLHDPQADRHRLFRAVRALLDALGETAMVVEDLHWADDGTRDLLRFLVDDPPDALSVVLSYRREELPGTGLPFGRAYRHPPGTTAVVIPLDPLDVHAVSAMFTALTGASTRASATLAAELHRRTAGIPFVVEEFVRALPEDARREQLAEREALEAMAVPTLLQEAIADRMSVLSPMAAAAVHAACVLRVPASEALIAAVMRGTAGGPAAAEVSAAVREALLAGVLHEWGEDRYGFRYALAQQAVHSSLPGPDRHRLHRQAMCALATQDPQPLVQLAYHARQAGELTQWQGYGEAAASSARETGDPALAVGVLEELLSDGRLGRLECARIAVELSRDAVVGLTHRRATALLRGIVRDRHIPDGIRGEIRLNLGLLLHNQAGRYEEGRIVTELAVEELRERPALAARGMASLAMPGWGDHPYHVYERWIEQAERLAAQEPDPSVCTAVRANHLTLTMCSGDPTAWAQAERLIGTAGPGTDRRQVARACGNFADAAVCLGHYRAAHCFRRQARQLAAECGAAFFEGIVEGTALRLDWYEGRWQGLAERARHILDVVQGVSGIAADAHLVLGLLASTLGEWDEAATELQAAGLADPANTPAPILATASGAMARLLQARGETARARTEAERGIARIRRKGIWSWAGDLAPMAVAALVRSGRLPDAEQVADALAEGIAGRDAPLAAAALPACRGILAAGRGRTEEAAAAFEAARRAYAVLPQPYSAARAGEAAARCRLTAGDSGAAGQLAVAADRFTELGAIRDAARCRRVLRGQNIPLPSRRGRRGYGDQLSPREGEVARLVALGHTNREIADVLFLSPRTVEHHVAKVLCKLNVSSRAEVTRMWHAAPVEANSAGVTAPGRAASDRADRASLGRGVPLPARPIGGPAVRPRGT</sequence>
<keyword evidence="1" id="KW-0547">Nucleotide-binding</keyword>
<dbReference type="SMART" id="SM00421">
    <property type="entry name" value="HTH_LUXR"/>
    <property type="match status" value="1"/>
</dbReference>
<dbReference type="InterPro" id="IPR027417">
    <property type="entry name" value="P-loop_NTPase"/>
</dbReference>
<dbReference type="Pfam" id="PF00196">
    <property type="entry name" value="GerE"/>
    <property type="match status" value="1"/>
</dbReference>
<dbReference type="Proteomes" id="UP000830115">
    <property type="component" value="Chromosome"/>
</dbReference>
<dbReference type="EMBL" id="CP086322">
    <property type="protein sequence ID" value="UQA91585.1"/>
    <property type="molecule type" value="Genomic_DNA"/>
</dbReference>
<name>A0ABY4M5D2_9ACTN</name>
<dbReference type="InterPro" id="IPR000792">
    <property type="entry name" value="Tscrpt_reg_LuxR_C"/>
</dbReference>
<dbReference type="InterPro" id="IPR016032">
    <property type="entry name" value="Sig_transdc_resp-reg_C-effctor"/>
</dbReference>
<dbReference type="PROSITE" id="PS50043">
    <property type="entry name" value="HTH_LUXR_2"/>
    <property type="match status" value="1"/>
</dbReference>
<proteinExistence type="predicted"/>
<reference evidence="5" key="1">
    <citation type="submission" date="2021-10" db="EMBL/GenBank/DDBJ databases">
        <title>Streptomyces nigrumlapis sp.nov.,an antimicrobial producing actinobacterium isolated from Black Gobi rocks.</title>
        <authorList>
            <person name="Wen Y."/>
            <person name="Zhang W."/>
            <person name="Liu X.G."/>
        </authorList>
    </citation>
    <scope>NUCLEOTIDE SEQUENCE</scope>
    <source>
        <strain evidence="5">ST13-2-2</strain>
    </source>
</reference>
<dbReference type="Pfam" id="PF13191">
    <property type="entry name" value="AAA_16"/>
    <property type="match status" value="1"/>
</dbReference>
<keyword evidence="6" id="KW-1185">Reference proteome</keyword>
<dbReference type="SUPFAM" id="SSF46894">
    <property type="entry name" value="C-terminal effector domain of the bipartite response regulators"/>
    <property type="match status" value="1"/>
</dbReference>
<dbReference type="SUPFAM" id="SSF52540">
    <property type="entry name" value="P-loop containing nucleoside triphosphate hydrolases"/>
    <property type="match status" value="1"/>
</dbReference>
<dbReference type="RefSeq" id="WP_248862393.1">
    <property type="nucleotide sequence ID" value="NZ_CP086322.1"/>
</dbReference>
<dbReference type="InterPro" id="IPR041664">
    <property type="entry name" value="AAA_16"/>
</dbReference>
<evidence type="ECO:0000313" key="6">
    <source>
        <dbReference type="Proteomes" id="UP000830115"/>
    </source>
</evidence>
<keyword evidence="2" id="KW-0067">ATP-binding</keyword>
<dbReference type="PRINTS" id="PR00038">
    <property type="entry name" value="HTHLUXR"/>
</dbReference>
<evidence type="ECO:0000256" key="2">
    <source>
        <dbReference type="ARBA" id="ARBA00022840"/>
    </source>
</evidence>
<dbReference type="InterPro" id="IPR011990">
    <property type="entry name" value="TPR-like_helical_dom_sf"/>
</dbReference>
<accession>A0ABY4M5D2</accession>
<dbReference type="PANTHER" id="PTHR16305:SF35">
    <property type="entry name" value="TRANSCRIPTIONAL ACTIVATOR DOMAIN"/>
    <property type="match status" value="1"/>
</dbReference>
<gene>
    <name evidence="5" type="ORF">K9S39_06695</name>
</gene>
<evidence type="ECO:0000256" key="1">
    <source>
        <dbReference type="ARBA" id="ARBA00022741"/>
    </source>
</evidence>
<dbReference type="Gene3D" id="1.25.40.10">
    <property type="entry name" value="Tetratricopeptide repeat domain"/>
    <property type="match status" value="1"/>
</dbReference>
<organism evidence="5 6">
    <name type="scientific">Streptomyces halobius</name>
    <dbReference type="NCBI Taxonomy" id="2879846"/>
    <lineage>
        <taxon>Bacteria</taxon>
        <taxon>Bacillati</taxon>
        <taxon>Actinomycetota</taxon>
        <taxon>Actinomycetes</taxon>
        <taxon>Kitasatosporales</taxon>
        <taxon>Streptomycetaceae</taxon>
        <taxon>Streptomyces</taxon>
    </lineage>
</organism>
<dbReference type="CDD" id="cd06170">
    <property type="entry name" value="LuxR_C_like"/>
    <property type="match status" value="1"/>
</dbReference>
<dbReference type="InterPro" id="IPR036388">
    <property type="entry name" value="WH-like_DNA-bd_sf"/>
</dbReference>